<accession>A0A7Y2H273</accession>
<gene>
    <name evidence="1" type="ORF">HKN21_08560</name>
</gene>
<evidence type="ECO:0000313" key="1">
    <source>
        <dbReference type="EMBL" id="NNF06799.1"/>
    </source>
</evidence>
<proteinExistence type="predicted"/>
<name>A0A7Y2H273_UNCEI</name>
<organism evidence="1 2">
    <name type="scientific">Eiseniibacteriota bacterium</name>
    <dbReference type="NCBI Taxonomy" id="2212470"/>
    <lineage>
        <taxon>Bacteria</taxon>
        <taxon>Candidatus Eiseniibacteriota</taxon>
    </lineage>
</organism>
<sequence>MRIENNIIAFNYGCGIVCRDIESVGTLCRDVNAIGQNILWQNSGGDLGNGSVVYPIDWFEGVLVSDPRFCGASVDDFGVAQNSPAVVNGVVMGALPAFGCGPVTGIEPASWGKIKRSFGP</sequence>
<comment type="caution">
    <text evidence="1">The sequence shown here is derived from an EMBL/GenBank/DDBJ whole genome shotgun (WGS) entry which is preliminary data.</text>
</comment>
<dbReference type="AlphaFoldDB" id="A0A7Y2H273"/>
<dbReference type="EMBL" id="JABDJR010000336">
    <property type="protein sequence ID" value="NNF06799.1"/>
    <property type="molecule type" value="Genomic_DNA"/>
</dbReference>
<protein>
    <submittedName>
        <fullName evidence="1">Uncharacterized protein</fullName>
    </submittedName>
</protein>
<dbReference type="Proteomes" id="UP000547674">
    <property type="component" value="Unassembled WGS sequence"/>
</dbReference>
<evidence type="ECO:0000313" key="2">
    <source>
        <dbReference type="Proteomes" id="UP000547674"/>
    </source>
</evidence>
<reference evidence="1 2" key="1">
    <citation type="submission" date="2020-03" db="EMBL/GenBank/DDBJ databases">
        <title>Metabolic flexibility allows generalist bacteria to become dominant in a frequently disturbed ecosystem.</title>
        <authorList>
            <person name="Chen Y.-J."/>
            <person name="Leung P.M."/>
            <person name="Bay S.K."/>
            <person name="Hugenholtz P."/>
            <person name="Kessler A.J."/>
            <person name="Shelley G."/>
            <person name="Waite D.W."/>
            <person name="Cook P.L."/>
            <person name="Greening C."/>
        </authorList>
    </citation>
    <scope>NUCLEOTIDE SEQUENCE [LARGE SCALE GENOMIC DNA]</scope>
    <source>
        <strain evidence="1">SS_bin_28</strain>
    </source>
</reference>